<dbReference type="PIRSF" id="PIRSF028991">
    <property type="entry name" value="Glycl_rad_HI0521_prd"/>
    <property type="match status" value="1"/>
</dbReference>
<sequence length="513" mass="58061">MEEIKDRVLQVLTDGNLDYRQKKHLLAYIAESTQAYPEISKEATAALNEKIICDLFEGNAPYRPRYVLPDYAYALKNGVNYLELEPPTNFDEAINFLSILYVQVPSITGYSVYLGNIDTLLLGYVDDLSEEEIYKKLKLFWQFIDRTLPDAFVHINIGPEDNIIARVILRIERELKQVVPNLTLKYDPEITSDELLLEASKTVFEVAKPHIANHKMTASDFKGEYGVVSCYNSLPVGGGSHTLIRLNLKKITDLHSGDADSFISGTLKKYCEMTLDVIEARTKYLVETVKYYDNDFLAKEGIISLDNFSAMFGFYGLAECVNQFMKRCGNELCYGKDEEANQLAHLILEEMKKIVDARELPYCKASNGKAFFHAQSGIDIDIEETAGARIPIGSEPDIYSHINAVAPHHHLFNGGISDIFHFDETVKRNRTAIVDIIKGAFRKGMRMFTFNLSNGEFIRITGYLVRRSDLLEFREEGSRYGSALFAANSMDNANVDNRVSKRVISNEQVAGKY</sequence>
<organism evidence="1 2">
    <name type="scientific">Marinifilum breve</name>
    <dbReference type="NCBI Taxonomy" id="2184082"/>
    <lineage>
        <taxon>Bacteria</taxon>
        <taxon>Pseudomonadati</taxon>
        <taxon>Bacteroidota</taxon>
        <taxon>Bacteroidia</taxon>
        <taxon>Marinilabiliales</taxon>
        <taxon>Marinifilaceae</taxon>
    </lineage>
</organism>
<dbReference type="AlphaFoldDB" id="A0A2V4A3F1"/>
<evidence type="ECO:0000313" key="2">
    <source>
        <dbReference type="Proteomes" id="UP000248079"/>
    </source>
</evidence>
<dbReference type="SUPFAM" id="SSF51998">
    <property type="entry name" value="PFL-like glycyl radical enzymes"/>
    <property type="match status" value="1"/>
</dbReference>
<dbReference type="Pfam" id="PF11230">
    <property type="entry name" value="YjjI-like"/>
    <property type="match status" value="1"/>
</dbReference>
<accession>A0A2V4A3F1</accession>
<dbReference type="EMBL" id="QFLI01000001">
    <property type="protein sequence ID" value="PXY03246.1"/>
    <property type="molecule type" value="Genomic_DNA"/>
</dbReference>
<gene>
    <name evidence="1" type="ORF">DF185_00395</name>
</gene>
<name>A0A2V4A3F1_9BACT</name>
<protein>
    <submittedName>
        <fullName evidence="1">YjjI family glycine radical enzyme</fullName>
    </submittedName>
</protein>
<proteinExistence type="predicted"/>
<dbReference type="Gene3D" id="3.20.70.20">
    <property type="match status" value="1"/>
</dbReference>
<evidence type="ECO:0000313" key="1">
    <source>
        <dbReference type="EMBL" id="PXY03246.1"/>
    </source>
</evidence>
<keyword evidence="2" id="KW-1185">Reference proteome</keyword>
<dbReference type="Proteomes" id="UP000248079">
    <property type="component" value="Unassembled WGS sequence"/>
</dbReference>
<reference evidence="1 2" key="1">
    <citation type="submission" date="2018-05" db="EMBL/GenBank/DDBJ databases">
        <title>Marinifilum breve JC075T sp. nov., a marine bacterium isolated from Yongle Blue Hole in the South China Sea.</title>
        <authorList>
            <person name="Fu T."/>
        </authorList>
    </citation>
    <scope>NUCLEOTIDE SEQUENCE [LARGE SCALE GENOMIC DNA]</scope>
    <source>
        <strain evidence="1 2">JC075</strain>
    </source>
</reference>
<dbReference type="InterPro" id="IPR016905">
    <property type="entry name" value="Glycyl_radical_YjjI-like"/>
</dbReference>
<dbReference type="OrthoDB" id="6189458at2"/>
<comment type="caution">
    <text evidence="1">The sequence shown here is derived from an EMBL/GenBank/DDBJ whole genome shotgun (WGS) entry which is preliminary data.</text>
</comment>
<dbReference type="NCBIfam" id="TIGR04040">
    <property type="entry name" value="glycyl_YjjI"/>
    <property type="match status" value="1"/>
</dbReference>